<dbReference type="Proteomes" id="UP001418637">
    <property type="component" value="Unassembled WGS sequence"/>
</dbReference>
<protein>
    <submittedName>
        <fullName evidence="1">Arsenite efflux transporter metallochaperone ArsD</fullName>
    </submittedName>
</protein>
<sequence>MMKIQVYDPALCCSTGACGPNPDEALIVFASDIDWAKQQGITIERYNLAQQPVEFANNPTVKAFLERSGADSLPLVLIDGEIAMAGRYPSRAELASWAKIKIDETSSNGSSSCCGNSNNSQCC</sequence>
<organism evidence="1 2">
    <name type="scientific">Hohaiivirga grylli</name>
    <dbReference type="NCBI Taxonomy" id="3133970"/>
    <lineage>
        <taxon>Bacteria</taxon>
        <taxon>Pseudomonadati</taxon>
        <taxon>Pseudomonadota</taxon>
        <taxon>Alphaproteobacteria</taxon>
        <taxon>Hyphomicrobiales</taxon>
        <taxon>Methylobacteriaceae</taxon>
        <taxon>Hohaiivirga</taxon>
    </lineage>
</organism>
<gene>
    <name evidence="1" type="primary">arsD</name>
    <name evidence="1" type="ORF">WJT86_02090</name>
</gene>
<reference evidence="1 2" key="1">
    <citation type="submission" date="2024-04" db="EMBL/GenBank/DDBJ databases">
        <title>A novel species isolated from cricket.</title>
        <authorList>
            <person name="Wang H.-C."/>
        </authorList>
    </citation>
    <scope>NUCLEOTIDE SEQUENCE [LARGE SCALE GENOMIC DNA]</scope>
    <source>
        <strain evidence="1 2">WL0021</strain>
    </source>
</reference>
<comment type="caution">
    <text evidence="1">The sequence shown here is derived from an EMBL/GenBank/DDBJ whole genome shotgun (WGS) entry which is preliminary data.</text>
</comment>
<accession>A0ABV0BHV0</accession>
<dbReference type="Gene3D" id="3.40.30.10">
    <property type="entry name" value="Glutaredoxin"/>
    <property type="match status" value="1"/>
</dbReference>
<evidence type="ECO:0000313" key="2">
    <source>
        <dbReference type="Proteomes" id="UP001418637"/>
    </source>
</evidence>
<dbReference type="Pfam" id="PF06953">
    <property type="entry name" value="ArsD"/>
    <property type="match status" value="1"/>
</dbReference>
<dbReference type="EMBL" id="JBBYXI010000001">
    <property type="protein sequence ID" value="MEN3929851.1"/>
    <property type="molecule type" value="Genomic_DNA"/>
</dbReference>
<keyword evidence="2" id="KW-1185">Reference proteome</keyword>
<evidence type="ECO:0000313" key="1">
    <source>
        <dbReference type="EMBL" id="MEN3929851.1"/>
    </source>
</evidence>
<proteinExistence type="predicted"/>
<dbReference type="NCBIfam" id="NF033727">
    <property type="entry name" value="chaperon_ArsD"/>
    <property type="match status" value="1"/>
</dbReference>
<dbReference type="InterPro" id="IPR010712">
    <property type="entry name" value="Arsenical-R_ArsD"/>
</dbReference>
<name>A0ABV0BHV0_9HYPH</name>
<dbReference type="RefSeq" id="WP_346336279.1">
    <property type="nucleotide sequence ID" value="NZ_JBBYXI010000001.1"/>
</dbReference>